<protein>
    <submittedName>
        <fullName evidence="1">Uncharacterized protein</fullName>
    </submittedName>
</protein>
<reference evidence="1" key="1">
    <citation type="journal article" date="2020" name="Nature">
        <title>Giant virus diversity and host interactions through global metagenomics.</title>
        <authorList>
            <person name="Schulz F."/>
            <person name="Roux S."/>
            <person name="Paez-Espino D."/>
            <person name="Jungbluth S."/>
            <person name="Walsh D.A."/>
            <person name="Denef V.J."/>
            <person name="McMahon K.D."/>
            <person name="Konstantinidis K.T."/>
            <person name="Eloe-Fadrosh E.A."/>
            <person name="Kyrpides N.C."/>
            <person name="Woyke T."/>
        </authorList>
    </citation>
    <scope>NUCLEOTIDE SEQUENCE</scope>
    <source>
        <strain evidence="1">GVMAG-M-3300010158-55</strain>
    </source>
</reference>
<organism evidence="1">
    <name type="scientific">viral metagenome</name>
    <dbReference type="NCBI Taxonomy" id="1070528"/>
    <lineage>
        <taxon>unclassified sequences</taxon>
        <taxon>metagenomes</taxon>
        <taxon>organismal metagenomes</taxon>
    </lineage>
</organism>
<name>A0A6C0B8G7_9ZZZZ</name>
<evidence type="ECO:0000313" key="1">
    <source>
        <dbReference type="EMBL" id="QHS88154.1"/>
    </source>
</evidence>
<sequence length="126" mass="14956">MESRILFSLFYSKIRTEITLYLQTNPEKEAYLLFIQKVAKLFEEKYSNNQKVFLMNSISNDLIVYLQMVEFIKEKQKPFMTGILDATNVVNIFNRFYFNYALSTMTNNCSFSSDISNLIHYYLECS</sequence>
<dbReference type="AlphaFoldDB" id="A0A6C0B8G7"/>
<proteinExistence type="predicted"/>
<accession>A0A6C0B8G7</accession>
<dbReference type="EMBL" id="MN739094">
    <property type="protein sequence ID" value="QHS88154.1"/>
    <property type="molecule type" value="Genomic_DNA"/>
</dbReference>